<dbReference type="RefSeq" id="WP_153021622.1">
    <property type="nucleotide sequence ID" value="NZ_JHEG04000001.1"/>
</dbReference>
<name>A0A8S9SZB1_9CYAN</name>
<dbReference type="EMBL" id="JHEG04000001">
    <property type="protein sequence ID" value="KAF3884754.1"/>
    <property type="molecule type" value="Genomic_DNA"/>
</dbReference>
<evidence type="ECO:0000313" key="2">
    <source>
        <dbReference type="EMBL" id="KAF3884754.1"/>
    </source>
</evidence>
<comment type="caution">
    <text evidence="2">The sequence shown here is derived from an EMBL/GenBank/DDBJ whole genome shotgun (WGS) entry which is preliminary data.</text>
</comment>
<proteinExistence type="predicted"/>
<feature type="region of interest" description="Disordered" evidence="1">
    <location>
        <begin position="53"/>
        <end position="72"/>
    </location>
</feature>
<dbReference type="Proteomes" id="UP000029738">
    <property type="component" value="Unassembled WGS sequence"/>
</dbReference>
<reference evidence="2" key="1">
    <citation type="journal article" date="2015" name="Genome Announc.">
        <title>Draft Genome Sequence of Tolypothrix boutellei Strain VB521301.</title>
        <authorList>
            <person name="Chandrababunaidu M.M."/>
            <person name="Singh D."/>
            <person name="Sen D."/>
            <person name="Bhan S."/>
            <person name="Das S."/>
            <person name="Gupta A."/>
            <person name="Adhikary S.P."/>
            <person name="Tripathy S."/>
        </authorList>
    </citation>
    <scope>NUCLEOTIDE SEQUENCE</scope>
    <source>
        <strain evidence="2">VB521301</strain>
    </source>
</reference>
<sequence length="72" mass="7976">MPPSSARFAIGDAESLRDTLRDAAGYARKGYTRTTPVGSTNWVVSRADMKPSFKRTYPSSTPERPTKQIMPL</sequence>
<protein>
    <submittedName>
        <fullName evidence="2">Uncharacterized protein</fullName>
    </submittedName>
</protein>
<gene>
    <name evidence="2" type="ORF">DA73_0400004215</name>
</gene>
<organism evidence="2 3">
    <name type="scientific">Tolypothrix bouteillei VB521301</name>
    <dbReference type="NCBI Taxonomy" id="1479485"/>
    <lineage>
        <taxon>Bacteria</taxon>
        <taxon>Bacillati</taxon>
        <taxon>Cyanobacteriota</taxon>
        <taxon>Cyanophyceae</taxon>
        <taxon>Nostocales</taxon>
        <taxon>Tolypothrichaceae</taxon>
        <taxon>Tolypothrix</taxon>
    </lineage>
</organism>
<dbReference type="AlphaFoldDB" id="A0A8S9SZB1"/>
<keyword evidence="3" id="KW-1185">Reference proteome</keyword>
<evidence type="ECO:0000313" key="3">
    <source>
        <dbReference type="Proteomes" id="UP000029738"/>
    </source>
</evidence>
<evidence type="ECO:0000256" key="1">
    <source>
        <dbReference type="SAM" id="MobiDB-lite"/>
    </source>
</evidence>
<reference evidence="2" key="2">
    <citation type="submission" date="2019-11" db="EMBL/GenBank/DDBJ databases">
        <title>Improved Assembly of Tolypothrix boutellei genome.</title>
        <authorList>
            <person name="Sarangi A.N."/>
            <person name="Mukherjee M."/>
            <person name="Ghosh S."/>
            <person name="Singh D."/>
            <person name="Das A."/>
            <person name="Kant S."/>
            <person name="Prusty A."/>
            <person name="Tripathy S."/>
        </authorList>
    </citation>
    <scope>NUCLEOTIDE SEQUENCE</scope>
    <source>
        <strain evidence="2">VB521301</strain>
    </source>
</reference>
<accession>A0A8S9SZB1</accession>